<proteinExistence type="inferred from homology"/>
<feature type="transmembrane region" description="Helical" evidence="6">
    <location>
        <begin position="23"/>
        <end position="41"/>
    </location>
</feature>
<gene>
    <name evidence="7" type="ORF">OXX778_LOCUS21981</name>
</gene>
<evidence type="ECO:0000256" key="4">
    <source>
        <dbReference type="ARBA" id="ARBA00022989"/>
    </source>
</evidence>
<dbReference type="Proteomes" id="UP000663879">
    <property type="component" value="Unassembled WGS sequence"/>
</dbReference>
<accession>A0A814QE87</accession>
<feature type="transmembrane region" description="Helical" evidence="6">
    <location>
        <begin position="180"/>
        <end position="198"/>
    </location>
</feature>
<dbReference type="GO" id="GO:0005886">
    <property type="term" value="C:plasma membrane"/>
    <property type="evidence" value="ECO:0007669"/>
    <property type="project" value="TreeGrafter"/>
</dbReference>
<evidence type="ECO:0000256" key="1">
    <source>
        <dbReference type="ARBA" id="ARBA00004141"/>
    </source>
</evidence>
<reference evidence="7" key="1">
    <citation type="submission" date="2021-02" db="EMBL/GenBank/DDBJ databases">
        <authorList>
            <person name="Nowell W R."/>
        </authorList>
    </citation>
    <scope>NUCLEOTIDE SEQUENCE</scope>
    <source>
        <strain evidence="7">Ploen Becks lab</strain>
    </source>
</reference>
<keyword evidence="8" id="KW-1185">Reference proteome</keyword>
<evidence type="ECO:0000256" key="3">
    <source>
        <dbReference type="ARBA" id="ARBA00022692"/>
    </source>
</evidence>
<dbReference type="PANTHER" id="PTHR10283">
    <property type="entry name" value="SOLUTE CARRIER FAMILY 13 MEMBER"/>
    <property type="match status" value="1"/>
</dbReference>
<protein>
    <submittedName>
        <fullName evidence="7">Uncharacterized protein</fullName>
    </submittedName>
</protein>
<feature type="non-terminal residue" evidence="7">
    <location>
        <position position="1"/>
    </location>
</feature>
<keyword evidence="5 6" id="KW-0472">Membrane</keyword>
<dbReference type="GO" id="GO:0015137">
    <property type="term" value="F:citrate transmembrane transporter activity"/>
    <property type="evidence" value="ECO:0007669"/>
    <property type="project" value="TreeGrafter"/>
</dbReference>
<dbReference type="InterPro" id="IPR001898">
    <property type="entry name" value="SLC13A/DASS"/>
</dbReference>
<comment type="subcellular location">
    <subcellularLocation>
        <location evidence="1">Membrane</location>
        <topology evidence="1">Multi-pass membrane protein</topology>
    </subcellularLocation>
</comment>
<dbReference type="EMBL" id="CAJNOC010008701">
    <property type="protein sequence ID" value="CAF1119454.1"/>
    <property type="molecule type" value="Genomic_DNA"/>
</dbReference>
<evidence type="ECO:0000313" key="7">
    <source>
        <dbReference type="EMBL" id="CAF1119454.1"/>
    </source>
</evidence>
<dbReference type="OrthoDB" id="6493944at2759"/>
<comment type="caution">
    <text evidence="7">The sequence shown here is derived from an EMBL/GenBank/DDBJ whole genome shotgun (WGS) entry which is preliminary data.</text>
</comment>
<dbReference type="Pfam" id="PF00939">
    <property type="entry name" value="Na_sulph_symp"/>
    <property type="match status" value="1"/>
</dbReference>
<comment type="similarity">
    <text evidence="2">Belongs to the SLC13A/DASS transporter (TC 2.A.47) family. NADC subfamily.</text>
</comment>
<dbReference type="GO" id="GO:0015141">
    <property type="term" value="F:succinate transmembrane transporter activity"/>
    <property type="evidence" value="ECO:0007669"/>
    <property type="project" value="TreeGrafter"/>
</dbReference>
<feature type="transmembrane region" description="Helical" evidence="6">
    <location>
        <begin position="101"/>
        <end position="130"/>
    </location>
</feature>
<keyword evidence="4 6" id="KW-1133">Transmembrane helix</keyword>
<feature type="transmembrane region" description="Helical" evidence="6">
    <location>
        <begin position="142"/>
        <end position="160"/>
    </location>
</feature>
<feature type="transmembrane region" description="Helical" evidence="6">
    <location>
        <begin position="62"/>
        <end position="81"/>
    </location>
</feature>
<dbReference type="AlphaFoldDB" id="A0A814QE87"/>
<evidence type="ECO:0000256" key="5">
    <source>
        <dbReference type="ARBA" id="ARBA00023136"/>
    </source>
</evidence>
<name>A0A814QE87_9BILA</name>
<organism evidence="7 8">
    <name type="scientific">Brachionus calyciflorus</name>
    <dbReference type="NCBI Taxonomy" id="104777"/>
    <lineage>
        <taxon>Eukaryota</taxon>
        <taxon>Metazoa</taxon>
        <taxon>Spiralia</taxon>
        <taxon>Gnathifera</taxon>
        <taxon>Rotifera</taxon>
        <taxon>Eurotatoria</taxon>
        <taxon>Monogononta</taxon>
        <taxon>Pseudotrocha</taxon>
        <taxon>Ploima</taxon>
        <taxon>Brachionidae</taxon>
        <taxon>Brachionus</taxon>
    </lineage>
</organism>
<keyword evidence="3 6" id="KW-0812">Transmembrane</keyword>
<evidence type="ECO:0000313" key="8">
    <source>
        <dbReference type="Proteomes" id="UP000663879"/>
    </source>
</evidence>
<evidence type="ECO:0000256" key="6">
    <source>
        <dbReference type="SAM" id="Phobius"/>
    </source>
</evidence>
<dbReference type="PANTHER" id="PTHR10283:SF82">
    <property type="entry name" value="SOLUTE CARRIER FAMILY 13 MEMBER 2"/>
    <property type="match status" value="1"/>
</dbReference>
<sequence length="230" mass="25473">LTRDIQGIYGWGLLFQPKYVSDATPAVIAVFFLFACPKYNIYKGRNYEHLMNWKQLQNIFPWNVILLIGGGLAIAEGFQHSGLSHLIGENIKHVMSTKKEVTLLIIITISALATEFTSNTSISSIFIPIVNSIAVEMNISPIYLLLPLILSVSLAFMLPVATPNNALIFASGTVKMKDMITTGIVMNIIGLSVVYLAANTWLKLFFDIDSVLPSNFLSNSTFSNFNKTFE</sequence>
<evidence type="ECO:0000256" key="2">
    <source>
        <dbReference type="ARBA" id="ARBA00006772"/>
    </source>
</evidence>